<keyword evidence="4" id="KW-1185">Reference proteome</keyword>
<feature type="chain" id="PRO_5045496186" evidence="1">
    <location>
        <begin position="25"/>
        <end position="146"/>
    </location>
</feature>
<feature type="domain" description="DUF4440" evidence="2">
    <location>
        <begin position="38"/>
        <end position="140"/>
    </location>
</feature>
<dbReference type="RefSeq" id="WP_378016438.1">
    <property type="nucleotide sequence ID" value="NZ_JBHSKT010000003.1"/>
</dbReference>
<evidence type="ECO:0000313" key="4">
    <source>
        <dbReference type="Proteomes" id="UP001596161"/>
    </source>
</evidence>
<keyword evidence="1" id="KW-0732">Signal</keyword>
<feature type="signal peptide" evidence="1">
    <location>
        <begin position="1"/>
        <end position="24"/>
    </location>
</feature>
<evidence type="ECO:0000313" key="3">
    <source>
        <dbReference type="EMBL" id="MFC5270061.1"/>
    </source>
</evidence>
<organism evidence="3 4">
    <name type="scientific">Adhaeribacter terreus</name>
    <dbReference type="NCBI Taxonomy" id="529703"/>
    <lineage>
        <taxon>Bacteria</taxon>
        <taxon>Pseudomonadati</taxon>
        <taxon>Bacteroidota</taxon>
        <taxon>Cytophagia</taxon>
        <taxon>Cytophagales</taxon>
        <taxon>Hymenobacteraceae</taxon>
        <taxon>Adhaeribacter</taxon>
    </lineage>
</organism>
<dbReference type="InterPro" id="IPR027843">
    <property type="entry name" value="DUF4440"/>
</dbReference>
<sequence length="146" mass="16707">MRFKAIYSLVILCCLAGCMSTKFRSESTKTRTKDVLDQQVIAWNKGDLNGYMQGYWKSDSLEFIGKNGVTYGWEKTLQNYQRSYPNAEAMGQLALTILRVEDINSSTAYVTGKWTITRTAGNLEGYFTLLFRKIDEEWKIVSDHSS</sequence>
<dbReference type="InterPro" id="IPR032710">
    <property type="entry name" value="NTF2-like_dom_sf"/>
</dbReference>
<dbReference type="Pfam" id="PF14534">
    <property type="entry name" value="DUF4440"/>
    <property type="match status" value="1"/>
</dbReference>
<accession>A0ABW0EA02</accession>
<dbReference type="SUPFAM" id="SSF54427">
    <property type="entry name" value="NTF2-like"/>
    <property type="match status" value="1"/>
</dbReference>
<gene>
    <name evidence="3" type="ORF">ACFPIB_05530</name>
</gene>
<reference evidence="4" key="1">
    <citation type="journal article" date="2019" name="Int. J. Syst. Evol. Microbiol.">
        <title>The Global Catalogue of Microorganisms (GCM) 10K type strain sequencing project: providing services to taxonomists for standard genome sequencing and annotation.</title>
        <authorList>
            <consortium name="The Broad Institute Genomics Platform"/>
            <consortium name="The Broad Institute Genome Sequencing Center for Infectious Disease"/>
            <person name="Wu L."/>
            <person name="Ma J."/>
        </authorList>
    </citation>
    <scope>NUCLEOTIDE SEQUENCE [LARGE SCALE GENOMIC DNA]</scope>
    <source>
        <strain evidence="4">KACC 12602</strain>
    </source>
</reference>
<comment type="caution">
    <text evidence="3">The sequence shown here is derived from an EMBL/GenBank/DDBJ whole genome shotgun (WGS) entry which is preliminary data.</text>
</comment>
<evidence type="ECO:0000259" key="2">
    <source>
        <dbReference type="Pfam" id="PF14534"/>
    </source>
</evidence>
<evidence type="ECO:0000256" key="1">
    <source>
        <dbReference type="SAM" id="SignalP"/>
    </source>
</evidence>
<dbReference type="Proteomes" id="UP001596161">
    <property type="component" value="Unassembled WGS sequence"/>
</dbReference>
<proteinExistence type="predicted"/>
<name>A0ABW0EA02_9BACT</name>
<dbReference type="EMBL" id="JBHSKT010000003">
    <property type="protein sequence ID" value="MFC5270061.1"/>
    <property type="molecule type" value="Genomic_DNA"/>
</dbReference>
<protein>
    <submittedName>
        <fullName evidence="3">YybH family protein</fullName>
    </submittedName>
</protein>
<dbReference type="Gene3D" id="3.10.450.50">
    <property type="match status" value="1"/>
</dbReference>